<dbReference type="CDD" id="cd10322">
    <property type="entry name" value="SLC5sbd"/>
    <property type="match status" value="1"/>
</dbReference>
<dbReference type="PANTHER" id="PTHR48086">
    <property type="entry name" value="SODIUM/PROLINE SYMPORTER-RELATED"/>
    <property type="match status" value="1"/>
</dbReference>
<gene>
    <name evidence="10" type="ORF">E6K71_00120</name>
</gene>
<evidence type="ECO:0000256" key="6">
    <source>
        <dbReference type="ARBA" id="ARBA00022989"/>
    </source>
</evidence>
<feature type="transmembrane region" description="Helical" evidence="9">
    <location>
        <begin position="162"/>
        <end position="181"/>
    </location>
</feature>
<feature type="transmembrane region" description="Helical" evidence="9">
    <location>
        <begin position="114"/>
        <end position="141"/>
    </location>
</feature>
<evidence type="ECO:0000256" key="9">
    <source>
        <dbReference type="SAM" id="Phobius"/>
    </source>
</evidence>
<evidence type="ECO:0000256" key="4">
    <source>
        <dbReference type="ARBA" id="ARBA00022475"/>
    </source>
</evidence>
<dbReference type="PROSITE" id="PS50283">
    <property type="entry name" value="NA_SOLUT_SYMP_3"/>
    <property type="match status" value="1"/>
</dbReference>
<sequence>MGVRLFGVARRGPVEYLLMGRTLALPSFVASLVSTWYGGVLGVGEYSYRYGISNWIVFGVPYYVGAALFAIFFARRARRSELYTVPDQLDRAYGRPAALLGAGIIQVLSSPAPYVLMVGVLLQLIFGWQLVPAVLVGTFFATAYSFRGGMRSVVNADNVQFVLMYLGFAIALPYLAARFGGMDFLKSHLPHTHFVWHGGNSPQYIFVWYFIALQTLVEPAFYQRAFAAKDEKTAQRGVILSIGFWMLFDFLTTFTGMYARALMPNLANPVTSYPSLAIEFLPPVVRGLFYLGLLATVMSTVDGYTFIGGVNFGRDLVWRLRRKSDESRVNFYSQIGFVVTGALAVAMALFFRSAVDLWHDVGSVGVPALLAALGTSYSRRFRMRPRAAAWCIAVSGVVALAWLLTKFRAGAGGAYLLGIEPIYVGLTVSLGFWLLDRILGKGRAVVSSEPLSTPPTVR</sequence>
<feature type="transmembrane region" description="Helical" evidence="9">
    <location>
        <begin position="52"/>
        <end position="72"/>
    </location>
</feature>
<reference evidence="10 11" key="1">
    <citation type="journal article" date="2019" name="Nat. Microbiol.">
        <title>Mediterranean grassland soil C-N compound turnover is dependent on rainfall and depth, and is mediated by genomically divergent microorganisms.</title>
        <authorList>
            <person name="Diamond S."/>
            <person name="Andeer P.F."/>
            <person name="Li Z."/>
            <person name="Crits-Christoph A."/>
            <person name="Burstein D."/>
            <person name="Anantharaman K."/>
            <person name="Lane K.R."/>
            <person name="Thomas B.C."/>
            <person name="Pan C."/>
            <person name="Northen T.R."/>
            <person name="Banfield J.F."/>
        </authorList>
    </citation>
    <scope>NUCLEOTIDE SEQUENCE [LARGE SCALE GENOMIC DNA]</scope>
    <source>
        <strain evidence="10">WS_1</strain>
    </source>
</reference>
<keyword evidence="5 9" id="KW-0812">Transmembrane</keyword>
<feature type="transmembrane region" description="Helical" evidence="9">
    <location>
        <begin position="387"/>
        <end position="405"/>
    </location>
</feature>
<feature type="transmembrane region" description="Helical" evidence="9">
    <location>
        <begin position="411"/>
        <end position="435"/>
    </location>
</feature>
<feature type="transmembrane region" description="Helical" evidence="9">
    <location>
        <begin position="21"/>
        <end position="40"/>
    </location>
</feature>
<evidence type="ECO:0000256" key="3">
    <source>
        <dbReference type="ARBA" id="ARBA00022448"/>
    </source>
</evidence>
<proteinExistence type="inferred from homology"/>
<keyword evidence="4" id="KW-1003">Cell membrane</keyword>
<dbReference type="GO" id="GO:0046942">
    <property type="term" value="P:carboxylic acid transport"/>
    <property type="evidence" value="ECO:0007669"/>
    <property type="project" value="UniProtKB-ARBA"/>
</dbReference>
<dbReference type="Gene3D" id="1.20.1730.10">
    <property type="entry name" value="Sodium/glucose cotransporter"/>
    <property type="match status" value="1"/>
</dbReference>
<comment type="caution">
    <text evidence="10">The sequence shown here is derived from an EMBL/GenBank/DDBJ whole genome shotgun (WGS) entry which is preliminary data.</text>
</comment>
<dbReference type="InterPro" id="IPR001734">
    <property type="entry name" value="Na/solute_symporter"/>
</dbReference>
<comment type="subcellular location">
    <subcellularLocation>
        <location evidence="1">Membrane</location>
        <topology evidence="1">Multi-pass membrane protein</topology>
    </subcellularLocation>
</comment>
<dbReference type="Pfam" id="PF00474">
    <property type="entry name" value="SSF"/>
    <property type="match status" value="1"/>
</dbReference>
<dbReference type="PROSITE" id="PS00456">
    <property type="entry name" value="NA_SOLUT_SYMP_1"/>
    <property type="match status" value="1"/>
</dbReference>
<feature type="transmembrane region" description="Helical" evidence="9">
    <location>
        <begin position="357"/>
        <end position="375"/>
    </location>
</feature>
<feature type="transmembrane region" description="Helical" evidence="9">
    <location>
        <begin position="288"/>
        <end position="310"/>
    </location>
</feature>
<keyword evidence="3" id="KW-0813">Transport</keyword>
<accession>A0A538SJP8</accession>
<evidence type="ECO:0000313" key="10">
    <source>
        <dbReference type="EMBL" id="TMQ51599.1"/>
    </source>
</evidence>
<evidence type="ECO:0000313" key="11">
    <source>
        <dbReference type="Proteomes" id="UP000316292"/>
    </source>
</evidence>
<protein>
    <submittedName>
        <fullName evidence="10">Sodium:solute symporter family protein</fullName>
    </submittedName>
</protein>
<dbReference type="InterPro" id="IPR038377">
    <property type="entry name" value="Na/Glc_symporter_sf"/>
</dbReference>
<evidence type="ECO:0000256" key="2">
    <source>
        <dbReference type="ARBA" id="ARBA00006434"/>
    </source>
</evidence>
<dbReference type="AlphaFoldDB" id="A0A538SJP8"/>
<keyword evidence="6 9" id="KW-1133">Transmembrane helix</keyword>
<name>A0A538SJP8_UNCEI</name>
<dbReference type="GO" id="GO:0022857">
    <property type="term" value="F:transmembrane transporter activity"/>
    <property type="evidence" value="ECO:0007669"/>
    <property type="project" value="InterPro"/>
</dbReference>
<dbReference type="PANTHER" id="PTHR48086:SF7">
    <property type="entry name" value="SODIUM-SOLUTE SYMPORTER-RELATED"/>
    <property type="match status" value="1"/>
</dbReference>
<feature type="transmembrane region" description="Helical" evidence="9">
    <location>
        <begin position="238"/>
        <end position="259"/>
    </location>
</feature>
<evidence type="ECO:0000256" key="8">
    <source>
        <dbReference type="RuleBase" id="RU362091"/>
    </source>
</evidence>
<feature type="transmembrane region" description="Helical" evidence="9">
    <location>
        <begin position="201"/>
        <end position="217"/>
    </location>
</feature>
<dbReference type="Proteomes" id="UP000316292">
    <property type="component" value="Unassembled WGS sequence"/>
</dbReference>
<keyword evidence="7 9" id="KW-0472">Membrane</keyword>
<dbReference type="InterPro" id="IPR050277">
    <property type="entry name" value="Sodium:Solute_Symporter"/>
</dbReference>
<dbReference type="InterPro" id="IPR018212">
    <property type="entry name" value="Na/solute_symporter_CS"/>
</dbReference>
<evidence type="ECO:0000256" key="1">
    <source>
        <dbReference type="ARBA" id="ARBA00004141"/>
    </source>
</evidence>
<dbReference type="GO" id="GO:0005886">
    <property type="term" value="C:plasma membrane"/>
    <property type="evidence" value="ECO:0007669"/>
    <property type="project" value="TreeGrafter"/>
</dbReference>
<evidence type="ECO:0000256" key="7">
    <source>
        <dbReference type="ARBA" id="ARBA00023136"/>
    </source>
</evidence>
<dbReference type="EMBL" id="VBOR01000003">
    <property type="protein sequence ID" value="TMQ51599.1"/>
    <property type="molecule type" value="Genomic_DNA"/>
</dbReference>
<evidence type="ECO:0000256" key="5">
    <source>
        <dbReference type="ARBA" id="ARBA00022692"/>
    </source>
</evidence>
<comment type="similarity">
    <text evidence="2 8">Belongs to the sodium:solute symporter (SSF) (TC 2.A.21) family.</text>
</comment>
<feature type="transmembrane region" description="Helical" evidence="9">
    <location>
        <begin position="331"/>
        <end position="351"/>
    </location>
</feature>
<organism evidence="10 11">
    <name type="scientific">Eiseniibacteriota bacterium</name>
    <dbReference type="NCBI Taxonomy" id="2212470"/>
    <lineage>
        <taxon>Bacteria</taxon>
        <taxon>Candidatus Eiseniibacteriota</taxon>
    </lineage>
</organism>